<comment type="function">
    <text evidence="6">Catalyzes the hydrolysis of queuosine 5'-phosphate, releasing the nucleobase queuine (q). Is required for salvage of queuine from exogenous queuosine (Q) that is imported and then converted to queuosine 5'-phosphate intracellularly.</text>
</comment>
<evidence type="ECO:0000256" key="3">
    <source>
        <dbReference type="ARBA" id="ARBA00035306"/>
    </source>
</evidence>
<accession>A0A5C3KWZ4</accession>
<gene>
    <name evidence="8" type="ORF">FA15DRAFT_756229</name>
</gene>
<evidence type="ECO:0000256" key="1">
    <source>
        <dbReference type="ARBA" id="ARBA00022801"/>
    </source>
</evidence>
<evidence type="ECO:0000313" key="8">
    <source>
        <dbReference type="EMBL" id="TFK24982.1"/>
    </source>
</evidence>
<comment type="catalytic activity">
    <reaction evidence="5 6">
        <text>queuosine 5'-phosphate + H2O = queuine + D-ribose 5-phosphate</text>
        <dbReference type="Rhea" id="RHEA:75387"/>
        <dbReference type="ChEBI" id="CHEBI:15377"/>
        <dbReference type="ChEBI" id="CHEBI:17433"/>
        <dbReference type="ChEBI" id="CHEBI:78346"/>
        <dbReference type="ChEBI" id="CHEBI:194371"/>
    </reaction>
    <physiologicalReaction direction="left-to-right" evidence="5 6">
        <dbReference type="Rhea" id="RHEA:75388"/>
    </physiologicalReaction>
</comment>
<dbReference type="STRING" id="230819.A0A5C3KWZ4"/>
<reference evidence="8 9" key="1">
    <citation type="journal article" date="2019" name="Nat. Ecol. Evol.">
        <title>Megaphylogeny resolves global patterns of mushroom evolution.</title>
        <authorList>
            <person name="Varga T."/>
            <person name="Krizsan K."/>
            <person name="Foldi C."/>
            <person name="Dima B."/>
            <person name="Sanchez-Garcia M."/>
            <person name="Sanchez-Ramirez S."/>
            <person name="Szollosi G.J."/>
            <person name="Szarkandi J.G."/>
            <person name="Papp V."/>
            <person name="Albert L."/>
            <person name="Andreopoulos W."/>
            <person name="Angelini C."/>
            <person name="Antonin V."/>
            <person name="Barry K.W."/>
            <person name="Bougher N.L."/>
            <person name="Buchanan P."/>
            <person name="Buyck B."/>
            <person name="Bense V."/>
            <person name="Catcheside P."/>
            <person name="Chovatia M."/>
            <person name="Cooper J."/>
            <person name="Damon W."/>
            <person name="Desjardin D."/>
            <person name="Finy P."/>
            <person name="Geml J."/>
            <person name="Haridas S."/>
            <person name="Hughes K."/>
            <person name="Justo A."/>
            <person name="Karasinski D."/>
            <person name="Kautmanova I."/>
            <person name="Kiss B."/>
            <person name="Kocsube S."/>
            <person name="Kotiranta H."/>
            <person name="LaButti K.M."/>
            <person name="Lechner B.E."/>
            <person name="Liimatainen K."/>
            <person name="Lipzen A."/>
            <person name="Lukacs Z."/>
            <person name="Mihaltcheva S."/>
            <person name="Morgado L.N."/>
            <person name="Niskanen T."/>
            <person name="Noordeloos M.E."/>
            <person name="Ohm R.A."/>
            <person name="Ortiz-Santana B."/>
            <person name="Ovrebo C."/>
            <person name="Racz N."/>
            <person name="Riley R."/>
            <person name="Savchenko A."/>
            <person name="Shiryaev A."/>
            <person name="Soop K."/>
            <person name="Spirin V."/>
            <person name="Szebenyi C."/>
            <person name="Tomsovsky M."/>
            <person name="Tulloss R.E."/>
            <person name="Uehling J."/>
            <person name="Grigoriev I.V."/>
            <person name="Vagvolgyi C."/>
            <person name="Papp T."/>
            <person name="Martin F.M."/>
            <person name="Miettinen O."/>
            <person name="Hibbett D.S."/>
            <person name="Nagy L.G."/>
        </authorList>
    </citation>
    <scope>NUCLEOTIDE SEQUENCE [LARGE SCALE GENOMIC DNA]</scope>
    <source>
        <strain evidence="8 9">CBS 121175</strain>
    </source>
</reference>
<protein>
    <recommendedName>
        <fullName evidence="3 6">Queuosine 5'-phosphate N-glycosylase/hydrolase</fullName>
        <ecNumber evidence="6">3.2.2.-</ecNumber>
    </recommendedName>
    <alternativeName>
        <fullName evidence="4 6">Queuosine-nucleotide N-glycosylase/hydrolase</fullName>
    </alternativeName>
</protein>
<evidence type="ECO:0000256" key="7">
    <source>
        <dbReference type="SAM" id="MobiDB-lite"/>
    </source>
</evidence>
<dbReference type="EMBL" id="ML210192">
    <property type="protein sequence ID" value="TFK24982.1"/>
    <property type="molecule type" value="Genomic_DNA"/>
</dbReference>
<evidence type="ECO:0000256" key="6">
    <source>
        <dbReference type="RuleBase" id="RU365002"/>
    </source>
</evidence>
<name>A0A5C3KWZ4_COPMA</name>
<dbReference type="AlphaFoldDB" id="A0A5C3KWZ4"/>
<evidence type="ECO:0000256" key="5">
    <source>
        <dbReference type="ARBA" id="ARBA00048204"/>
    </source>
</evidence>
<dbReference type="InterPro" id="IPR019438">
    <property type="entry name" value="Q_salvage"/>
</dbReference>
<feature type="region of interest" description="Disordered" evidence="7">
    <location>
        <begin position="1"/>
        <end position="29"/>
    </location>
</feature>
<dbReference type="GO" id="GO:0016787">
    <property type="term" value="F:hydrolase activity"/>
    <property type="evidence" value="ECO:0007669"/>
    <property type="project" value="UniProtKB-KW"/>
</dbReference>
<dbReference type="Proteomes" id="UP000307440">
    <property type="component" value="Unassembled WGS sequence"/>
</dbReference>
<dbReference type="PANTHER" id="PTHR21314:SF0">
    <property type="entry name" value="QUEUOSINE 5'-PHOSPHATE N-GLYCOSYLASE_HYDROLASE"/>
    <property type="match status" value="1"/>
</dbReference>
<evidence type="ECO:0000313" key="9">
    <source>
        <dbReference type="Proteomes" id="UP000307440"/>
    </source>
</evidence>
<sequence>MAVEQAKPLDGTPVQKGIEDSGKRKASGSVNPVVATSRVVYEATNLVRIDDEGVKDAARLIYQKLLAEAYTPRTWRTHSLHILPPEPYDENNPQTKQVLDWIFLISALNFSFWSELEGTPERYGVEWRTGWGSEAAAVHTGYWSLVAALNRAIEEDIPITDPCFYASEKKCPDSLLTHVFRPAAICKETIPLLLERISVMREVGIILTNSFGGSFQGFLREFHRRYDGQGSAIDLVKMVVETFPCFKDESLFHSTKVHLWKRPQILVAETWAAFFPLSPSDPHPIFPGARGPQISELTMFADYRVPQILHHLRILSYPDSLVEKLQAGVLLPSGCREELSLRTSSIIAVERVQEEILALIVADDPDGCSDLSSSVSSVLIDFFLWDLAKRVESGEEEINGIETHDMVPIHRTRSIWY</sequence>
<organism evidence="8 9">
    <name type="scientific">Coprinopsis marcescibilis</name>
    <name type="common">Agaric fungus</name>
    <name type="synonym">Psathyrella marcescibilis</name>
    <dbReference type="NCBI Taxonomy" id="230819"/>
    <lineage>
        <taxon>Eukaryota</taxon>
        <taxon>Fungi</taxon>
        <taxon>Dikarya</taxon>
        <taxon>Basidiomycota</taxon>
        <taxon>Agaricomycotina</taxon>
        <taxon>Agaricomycetes</taxon>
        <taxon>Agaricomycetidae</taxon>
        <taxon>Agaricales</taxon>
        <taxon>Agaricineae</taxon>
        <taxon>Psathyrellaceae</taxon>
        <taxon>Coprinopsis</taxon>
    </lineage>
</organism>
<dbReference type="Pfam" id="PF10343">
    <property type="entry name" value="Q_salvage"/>
    <property type="match status" value="1"/>
</dbReference>
<dbReference type="EC" id="3.2.2.-" evidence="6"/>
<proteinExistence type="inferred from homology"/>
<keyword evidence="9" id="KW-1185">Reference proteome</keyword>
<dbReference type="PANTHER" id="PTHR21314">
    <property type="entry name" value="QUEUOSINE 5'-PHOSPHATE N-GLYCOSYLASE_HYDROLASE-RELATED"/>
    <property type="match status" value="1"/>
</dbReference>
<keyword evidence="1 6" id="KW-0378">Hydrolase</keyword>
<evidence type="ECO:0000256" key="4">
    <source>
        <dbReference type="ARBA" id="ARBA00035393"/>
    </source>
</evidence>
<dbReference type="OrthoDB" id="416777at2759"/>
<comment type="similarity">
    <text evidence="2 6">Belongs to the QNG1 protein family.</text>
</comment>
<dbReference type="GO" id="GO:0006400">
    <property type="term" value="P:tRNA modification"/>
    <property type="evidence" value="ECO:0007669"/>
    <property type="project" value="TreeGrafter"/>
</dbReference>
<evidence type="ECO:0000256" key="2">
    <source>
        <dbReference type="ARBA" id="ARBA00035119"/>
    </source>
</evidence>